<dbReference type="InterPro" id="IPR000560">
    <property type="entry name" value="His_Pase_clade-2"/>
</dbReference>
<evidence type="ECO:0000256" key="7">
    <source>
        <dbReference type="ARBA" id="ARBA00023157"/>
    </source>
</evidence>
<evidence type="ECO:0000256" key="16">
    <source>
        <dbReference type="ARBA" id="ARBA00044106"/>
    </source>
</evidence>
<dbReference type="PROSITE" id="PS00616">
    <property type="entry name" value="HIS_ACID_PHOSPHAT_1"/>
    <property type="match status" value="1"/>
</dbReference>
<evidence type="ECO:0000256" key="5">
    <source>
        <dbReference type="ARBA" id="ARBA00022525"/>
    </source>
</evidence>
<evidence type="ECO:0000256" key="2">
    <source>
        <dbReference type="ARBA" id="ARBA00005375"/>
    </source>
</evidence>
<evidence type="ECO:0000256" key="18">
    <source>
        <dbReference type="PIRSR" id="PIRSR000894-2"/>
    </source>
</evidence>
<dbReference type="EMBL" id="MU253891">
    <property type="protein sequence ID" value="KAG9244670.1"/>
    <property type="molecule type" value="Genomic_DNA"/>
</dbReference>
<feature type="disulfide bond" evidence="18">
    <location>
        <begin position="62"/>
        <end position="404"/>
    </location>
</feature>
<comment type="similarity">
    <text evidence="2">Belongs to the histidine acid phosphatase family.</text>
</comment>
<evidence type="ECO:0000256" key="12">
    <source>
        <dbReference type="ARBA" id="ARBA00043675"/>
    </source>
</evidence>
<comment type="caution">
    <text evidence="20">The sequence shown here is derived from an EMBL/GenBank/DDBJ whole genome shotgun (WGS) entry which is preliminary data.</text>
</comment>
<sequence>MGIISIINSIATTVFAHLVNNDSCDTVNSGYQCNTSISHSWGQYSPYFTVPSKISNAEPPFCSITFVQSLNRHGARDPTASKTAKYSATVAQIHSNTTSYGPGFEFIESYQYTLGADQLTSFGQQEMINSGFKFFQRYQQLATNNTPFFRSSGENRVVMSAENFIQGYHAAKVIALGDDTSSYKPLVLSEEKGVNNTLDQSECTNFENDDYYASFAVDAQAAWLSVFAPNITARLNENLQGAGLTDNQTIYMMDLCPFNTIASHVGVISEWCTLFTPNEWKSYSYYNTLGKYYGYGDGNPLGPTQGVGFANELIARLTNKPVVDRTSTNSTIDALETTFPLGLPMYADFSHGSDMTAMFSALGLYNDTSPLSTHTIQDTDETNGYSASYTIPFAARAYIEKMTCLIQPYELVRVILNDRVVPLQNCGADSLGRCKLDAFVDSLSFARSSGHWDKCFE</sequence>
<accession>A0A9P7Z4B7</accession>
<evidence type="ECO:0000256" key="9">
    <source>
        <dbReference type="ARBA" id="ARBA00041857"/>
    </source>
</evidence>
<comment type="catalytic activity">
    <reaction evidence="11">
        <text>1D-myo-inositol 1,2,5,6-tetrakisphosphate + H2O = 1D-myo-inositol 1,2,6-trisphosphate + phosphate</text>
        <dbReference type="Rhea" id="RHEA:77119"/>
        <dbReference type="ChEBI" id="CHEBI:15377"/>
        <dbReference type="ChEBI" id="CHEBI:43474"/>
        <dbReference type="ChEBI" id="CHEBI:195535"/>
        <dbReference type="ChEBI" id="CHEBI:195537"/>
    </reaction>
    <physiologicalReaction direction="left-to-right" evidence="11">
        <dbReference type="Rhea" id="RHEA:77120"/>
    </physiologicalReaction>
</comment>
<evidence type="ECO:0000256" key="1">
    <source>
        <dbReference type="ARBA" id="ARBA00004613"/>
    </source>
</evidence>
<comment type="subcellular location">
    <subcellularLocation>
        <location evidence="1">Secreted</location>
    </subcellularLocation>
</comment>
<organism evidence="20 21">
    <name type="scientific">Calycina marina</name>
    <dbReference type="NCBI Taxonomy" id="1763456"/>
    <lineage>
        <taxon>Eukaryota</taxon>
        <taxon>Fungi</taxon>
        <taxon>Dikarya</taxon>
        <taxon>Ascomycota</taxon>
        <taxon>Pezizomycotina</taxon>
        <taxon>Leotiomycetes</taxon>
        <taxon>Helotiales</taxon>
        <taxon>Pezizellaceae</taxon>
        <taxon>Calycina</taxon>
    </lineage>
</organism>
<evidence type="ECO:0000313" key="20">
    <source>
        <dbReference type="EMBL" id="KAG9244670.1"/>
    </source>
</evidence>
<reference evidence="20" key="1">
    <citation type="journal article" date="2021" name="IMA Fungus">
        <title>Genomic characterization of three marine fungi, including Emericellopsis atlantica sp. nov. with signatures of a generalist lifestyle and marine biomass degradation.</title>
        <authorList>
            <person name="Hagestad O.C."/>
            <person name="Hou L."/>
            <person name="Andersen J.H."/>
            <person name="Hansen E.H."/>
            <person name="Altermark B."/>
            <person name="Li C."/>
            <person name="Kuhnert E."/>
            <person name="Cox R.J."/>
            <person name="Crous P.W."/>
            <person name="Spatafora J.W."/>
            <person name="Lail K."/>
            <person name="Amirebrahimi M."/>
            <person name="Lipzen A."/>
            <person name="Pangilinan J."/>
            <person name="Andreopoulos W."/>
            <person name="Hayes R.D."/>
            <person name="Ng V."/>
            <person name="Grigoriev I.V."/>
            <person name="Jackson S.A."/>
            <person name="Sutton T.D.S."/>
            <person name="Dobson A.D.W."/>
            <person name="Rama T."/>
        </authorList>
    </citation>
    <scope>NUCLEOTIDE SEQUENCE</scope>
    <source>
        <strain evidence="20">TRa3180A</strain>
    </source>
</reference>
<keyword evidence="5" id="KW-0964">Secreted</keyword>
<gene>
    <name evidence="20" type="ORF">BJ878DRAFT_549881</name>
</gene>
<dbReference type="GO" id="GO:0003993">
    <property type="term" value="F:acid phosphatase activity"/>
    <property type="evidence" value="ECO:0007669"/>
    <property type="project" value="TreeGrafter"/>
</dbReference>
<feature type="disulfide bond" evidence="18">
    <location>
        <begin position="256"/>
        <end position="272"/>
    </location>
</feature>
<feature type="disulfide bond" evidence="18">
    <location>
        <begin position="24"/>
        <end position="33"/>
    </location>
</feature>
<comment type="catalytic activity">
    <reaction evidence="14">
        <text>1D-myo-inositol 1,2,4,5,6-pentakisphosphate + H2O = 1D-myo-inositol 1,2,5,6-tetrakisphosphate + phosphate</text>
        <dbReference type="Rhea" id="RHEA:77115"/>
        <dbReference type="ChEBI" id="CHEBI:15377"/>
        <dbReference type="ChEBI" id="CHEBI:43474"/>
        <dbReference type="ChEBI" id="CHEBI:57798"/>
        <dbReference type="ChEBI" id="CHEBI:195535"/>
    </reaction>
    <physiologicalReaction direction="left-to-right" evidence="14">
        <dbReference type="Rhea" id="RHEA:77116"/>
    </physiologicalReaction>
</comment>
<dbReference type="GO" id="GO:0016158">
    <property type="term" value="F:inositol hexakisphosphate 3-phosphatase activity"/>
    <property type="evidence" value="ECO:0007669"/>
    <property type="project" value="UniProtKB-EC"/>
</dbReference>
<feature type="disulfide bond" evidence="18">
    <location>
        <begin position="426"/>
        <end position="434"/>
    </location>
</feature>
<evidence type="ECO:0000313" key="21">
    <source>
        <dbReference type="Proteomes" id="UP000887226"/>
    </source>
</evidence>
<evidence type="ECO:0000256" key="4">
    <source>
        <dbReference type="ARBA" id="ARBA00012632"/>
    </source>
</evidence>
<evidence type="ECO:0000256" key="11">
    <source>
        <dbReference type="ARBA" id="ARBA00043670"/>
    </source>
</evidence>
<keyword evidence="6" id="KW-0378">Hydrolase</keyword>
<dbReference type="Gene3D" id="3.40.50.1240">
    <property type="entry name" value="Phosphoglycerate mutase-like"/>
    <property type="match status" value="1"/>
</dbReference>
<comment type="catalytic activity">
    <reaction evidence="12">
        <text>1D-myo-inositol 1,2-bisphosphate + H2O = 1D-myo-inositol 2-phosphate + phosphate</text>
        <dbReference type="Rhea" id="RHEA:77135"/>
        <dbReference type="ChEBI" id="CHEBI:15377"/>
        <dbReference type="ChEBI" id="CHEBI:43474"/>
        <dbReference type="ChEBI" id="CHEBI:84142"/>
        <dbReference type="ChEBI" id="CHEBI:195539"/>
    </reaction>
    <physiologicalReaction direction="left-to-right" evidence="12">
        <dbReference type="Rhea" id="RHEA:77136"/>
    </physiologicalReaction>
</comment>
<comment type="catalytic activity">
    <reaction evidence="15">
        <text>1D-myo-inositol hexakisphosphate + H2O = 1D-myo-inositol 1,2,4,5,6-pentakisphosphate + phosphate</text>
        <dbReference type="Rhea" id="RHEA:16989"/>
        <dbReference type="ChEBI" id="CHEBI:15377"/>
        <dbReference type="ChEBI" id="CHEBI:43474"/>
        <dbReference type="ChEBI" id="CHEBI:57798"/>
        <dbReference type="ChEBI" id="CHEBI:58130"/>
        <dbReference type="EC" id="3.1.3.8"/>
    </reaction>
    <physiologicalReaction direction="left-to-right" evidence="15">
        <dbReference type="Rhea" id="RHEA:16990"/>
    </physiologicalReaction>
</comment>
<name>A0A9P7Z4B7_9HELO</name>
<evidence type="ECO:0000256" key="3">
    <source>
        <dbReference type="ARBA" id="ARBA00011245"/>
    </source>
</evidence>
<dbReference type="SUPFAM" id="SSF53254">
    <property type="entry name" value="Phosphoglycerate mutase-like"/>
    <property type="match status" value="1"/>
</dbReference>
<feature type="chain" id="PRO_5040183851" description="Phytase A" evidence="19">
    <location>
        <begin position="17"/>
        <end position="457"/>
    </location>
</feature>
<evidence type="ECO:0000256" key="10">
    <source>
        <dbReference type="ARBA" id="ARBA00042300"/>
    </source>
</evidence>
<dbReference type="Pfam" id="PF00328">
    <property type="entry name" value="His_Phos_2"/>
    <property type="match status" value="1"/>
</dbReference>
<dbReference type="InterPro" id="IPR029033">
    <property type="entry name" value="His_PPase_superfam"/>
</dbReference>
<dbReference type="PANTHER" id="PTHR20963">
    <property type="entry name" value="MULTIPLE INOSITOL POLYPHOSPHATE PHOSPHATASE-RELATED"/>
    <property type="match status" value="1"/>
</dbReference>
<evidence type="ECO:0000256" key="8">
    <source>
        <dbReference type="ARBA" id="ARBA00023180"/>
    </source>
</evidence>
<keyword evidence="7 18" id="KW-1015">Disulfide bond</keyword>
<comment type="catalytic activity">
    <reaction evidence="13">
        <text>1D-myo-inositol 1,2,6-trisphosphate + H2O = 1D-myo-inositol 1,2-bisphosphate + phosphate</text>
        <dbReference type="Rhea" id="RHEA:77131"/>
        <dbReference type="ChEBI" id="CHEBI:15377"/>
        <dbReference type="ChEBI" id="CHEBI:43474"/>
        <dbReference type="ChEBI" id="CHEBI:195537"/>
        <dbReference type="ChEBI" id="CHEBI:195539"/>
    </reaction>
    <physiologicalReaction direction="left-to-right" evidence="13">
        <dbReference type="Rhea" id="RHEA:77132"/>
    </physiologicalReaction>
</comment>
<comment type="subunit">
    <text evidence="3">Monomer.</text>
</comment>
<evidence type="ECO:0000256" key="13">
    <source>
        <dbReference type="ARBA" id="ARBA00043721"/>
    </source>
</evidence>
<evidence type="ECO:0000256" key="15">
    <source>
        <dbReference type="ARBA" id="ARBA00043788"/>
    </source>
</evidence>
<evidence type="ECO:0000256" key="14">
    <source>
        <dbReference type="ARBA" id="ARBA00043748"/>
    </source>
</evidence>
<dbReference type="EC" id="3.1.3.8" evidence="4"/>
<dbReference type="PANTHER" id="PTHR20963:SF24">
    <property type="entry name" value="3-PHYTASE B"/>
    <property type="match status" value="1"/>
</dbReference>
<dbReference type="Proteomes" id="UP000887226">
    <property type="component" value="Unassembled WGS sequence"/>
</dbReference>
<dbReference type="AlphaFoldDB" id="A0A9P7Z4B7"/>
<dbReference type="PIRSF" id="PIRSF000894">
    <property type="entry name" value="Acid_phosphatase"/>
    <property type="match status" value="1"/>
</dbReference>
<dbReference type="CDD" id="cd07061">
    <property type="entry name" value="HP_HAP_like"/>
    <property type="match status" value="1"/>
</dbReference>
<evidence type="ECO:0000256" key="17">
    <source>
        <dbReference type="ARBA" id="ARBA00044262"/>
    </source>
</evidence>
<evidence type="ECO:0000256" key="6">
    <source>
        <dbReference type="ARBA" id="ARBA00022801"/>
    </source>
</evidence>
<dbReference type="InterPro" id="IPR033379">
    <property type="entry name" value="Acid_Pase_AS"/>
</dbReference>
<feature type="disulfide bond" evidence="18">
    <location>
        <begin position="203"/>
        <end position="455"/>
    </location>
</feature>
<proteinExistence type="inferred from homology"/>
<evidence type="ECO:0000256" key="19">
    <source>
        <dbReference type="SAM" id="SignalP"/>
    </source>
</evidence>
<feature type="signal peptide" evidence="19">
    <location>
        <begin position="1"/>
        <end position="16"/>
    </location>
</feature>
<keyword evidence="21" id="KW-1185">Reference proteome</keyword>
<protein>
    <recommendedName>
        <fullName evidence="16">Phytase A</fullName>
        <ecNumber evidence="4">3.1.3.8</ecNumber>
    </recommendedName>
    <alternativeName>
        <fullName evidence="17">Histidine acid phosphatase phyA</fullName>
    </alternativeName>
    <alternativeName>
        <fullName evidence="10">Myo-inositol hexakisphosphate phosphohydrolase A</fullName>
    </alternativeName>
    <alternativeName>
        <fullName evidence="9">Myo-inositol-hexaphosphate 3-phosphohydrolase A</fullName>
    </alternativeName>
</protein>
<dbReference type="GO" id="GO:0005576">
    <property type="term" value="C:extracellular region"/>
    <property type="evidence" value="ECO:0007669"/>
    <property type="project" value="UniProtKB-SubCell"/>
</dbReference>
<keyword evidence="19" id="KW-0732">Signal</keyword>
<dbReference type="InterPro" id="IPR016274">
    <property type="entry name" value="Histidine_acid_Pase_euk"/>
</dbReference>
<dbReference type="OrthoDB" id="6509975at2759"/>
<keyword evidence="8" id="KW-0325">Glycoprotein</keyword>